<protein>
    <submittedName>
        <fullName evidence="2">DUF4376 domain-containing protein</fullName>
    </submittedName>
</protein>
<dbReference type="Proteomes" id="UP000424673">
    <property type="component" value="Chromosome"/>
</dbReference>
<reference evidence="3" key="1">
    <citation type="submission" date="2019-09" db="EMBL/GenBank/DDBJ databases">
        <title>Isolation and complete genome sequencing of Methylocystis species.</title>
        <authorList>
            <person name="Rumah B.L."/>
            <person name="Stead C.E."/>
            <person name="Stevens B.C."/>
            <person name="Minton N.P."/>
            <person name="Grosse-Honebrink A."/>
            <person name="Zhang Y."/>
        </authorList>
    </citation>
    <scope>NUCLEOTIDE SEQUENCE [LARGE SCALE GENOMIC DNA]</scope>
    <source>
        <strain evidence="3">BRCS1</strain>
    </source>
</reference>
<evidence type="ECO:0000313" key="2">
    <source>
        <dbReference type="EMBL" id="QGM93773.1"/>
    </source>
</evidence>
<keyword evidence="3" id="KW-1185">Reference proteome</keyword>
<feature type="domain" description="DUF4376" evidence="1">
    <location>
        <begin position="83"/>
        <end position="185"/>
    </location>
</feature>
<organism evidence="2 3">
    <name type="scientific">Methylocystis rosea</name>
    <dbReference type="NCBI Taxonomy" id="173366"/>
    <lineage>
        <taxon>Bacteria</taxon>
        <taxon>Pseudomonadati</taxon>
        <taxon>Pseudomonadota</taxon>
        <taxon>Alphaproteobacteria</taxon>
        <taxon>Hyphomicrobiales</taxon>
        <taxon>Methylocystaceae</taxon>
        <taxon>Methylocystis</taxon>
    </lineage>
</organism>
<dbReference type="EMBL" id="CP044328">
    <property type="protein sequence ID" value="QGM93773.1"/>
    <property type="molecule type" value="Genomic_DNA"/>
</dbReference>
<dbReference type="Pfam" id="PF14301">
    <property type="entry name" value="DUF4376"/>
    <property type="match status" value="1"/>
</dbReference>
<name>A0ABX6EG70_9HYPH</name>
<reference evidence="2 3" key="2">
    <citation type="journal article" date="2021" name="AMB Express">
        <title>Isolation and characterisation of Methylocystis spp. for poly-3-hydroxybutyrate production using waste methane feedstocks.</title>
        <authorList>
            <person name="Rumah B.L."/>
            <person name="Stead C.E."/>
            <person name="Claxton Stevens B.H."/>
            <person name="Minton N.P."/>
            <person name="Grosse-Honebrink A."/>
            <person name="Zhang Y."/>
        </authorList>
    </citation>
    <scope>NUCLEOTIDE SEQUENCE [LARGE SCALE GENOMIC DNA]</scope>
    <source>
        <strain evidence="2 3">BRCS1</strain>
    </source>
</reference>
<gene>
    <name evidence="2" type="ORF">F7D13_06895</name>
</gene>
<proteinExistence type="predicted"/>
<sequence length="197" mass="21714">MARWARGYHQDAVLHVERKHFERQDLSLWTEEMTYTARPLSDAVVRDADGRIIGPELKAEWAEYQAWAALGNTPAPANTLAKLKETALQALADRRWRAETGGISVNGSPVATDDKSQAKLVGACLAATLDARYSVQWKIADRGFVTFDRDQIIAIAQAVRTHVQACFDREAALAEEIEAAPDEQALATINIEGGWPS</sequence>
<evidence type="ECO:0000259" key="1">
    <source>
        <dbReference type="Pfam" id="PF14301"/>
    </source>
</evidence>
<evidence type="ECO:0000313" key="3">
    <source>
        <dbReference type="Proteomes" id="UP000424673"/>
    </source>
</evidence>
<accession>A0ABX6EG70</accession>
<dbReference type="InterPro" id="IPR025484">
    <property type="entry name" value="DUF4376"/>
</dbReference>